<protein>
    <recommendedName>
        <fullName evidence="4">F-box domain-containing protein</fullName>
    </recommendedName>
</protein>
<evidence type="ECO:0000313" key="2">
    <source>
        <dbReference type="EMBL" id="KAL1525881.1"/>
    </source>
</evidence>
<feature type="region of interest" description="Disordered" evidence="1">
    <location>
        <begin position="110"/>
        <end position="130"/>
    </location>
</feature>
<dbReference type="SMART" id="SM00367">
    <property type="entry name" value="LRR_CC"/>
    <property type="match status" value="3"/>
</dbReference>
<evidence type="ECO:0000313" key="3">
    <source>
        <dbReference type="Proteomes" id="UP001515480"/>
    </source>
</evidence>
<dbReference type="InterPro" id="IPR006553">
    <property type="entry name" value="Leu-rich_rpt_Cys-con_subtyp"/>
</dbReference>
<dbReference type="PANTHER" id="PTHR13318:SF190">
    <property type="entry name" value="PARTNER OF PAIRED, ISOFORM B"/>
    <property type="match status" value="1"/>
</dbReference>
<comment type="caution">
    <text evidence="2">The sequence shown here is derived from an EMBL/GenBank/DDBJ whole genome shotgun (WGS) entry which is preliminary data.</text>
</comment>
<dbReference type="AlphaFoldDB" id="A0AB34JY88"/>
<name>A0AB34JY88_PRYPA</name>
<organism evidence="2 3">
    <name type="scientific">Prymnesium parvum</name>
    <name type="common">Toxic golden alga</name>
    <dbReference type="NCBI Taxonomy" id="97485"/>
    <lineage>
        <taxon>Eukaryota</taxon>
        <taxon>Haptista</taxon>
        <taxon>Haptophyta</taxon>
        <taxon>Prymnesiophyceae</taxon>
        <taxon>Prymnesiales</taxon>
        <taxon>Prymnesiaceae</taxon>
        <taxon>Prymnesium</taxon>
    </lineage>
</organism>
<dbReference type="PANTHER" id="PTHR13318">
    <property type="entry name" value="PARTNER OF PAIRED, ISOFORM B-RELATED"/>
    <property type="match status" value="1"/>
</dbReference>
<dbReference type="Proteomes" id="UP001515480">
    <property type="component" value="Unassembled WGS sequence"/>
</dbReference>
<keyword evidence="3" id="KW-1185">Reference proteome</keyword>
<sequence length="554" mass="60188">MARKGKGRPSAFMFELRDSSAGPTPPRRPPPPQRHAPPPAAHSSPPPDPPRLDHGSFCQRIDLGSVCALVPHLPPRAVRAHCARELEAGRSVDAVVDHLLSLRLDDDSLPSPLPSLPLPSPPLPSPPLPPLPRPEAPWLARLPDEIAALLLEQLPLADVGRLGKASGACRAFTARWLAALPACRVGRPTRGWRDERVLALLRATSGARALHVAGKDVPHFRAFARLAELPVCARLEELRLSHCAHLQPHHLPLLCSRCPRLTTLEISACPALSDASLIVLGRLPKLRHLTLSRMAQLAAPSLQKLVRRCVSLDSADFSYSGEGFISECSPATGGARRGARGRRPPQGQRPASVAPQARGASPTPEESYALAAVDVEEWGEDDDDDEVDAWEGSQRCGWEPLNVARLWVRGWSSLSHLELMAADRLENLNVGDCKQLLSLRLDAPRLTRLTAHTCVLLVTIELRCPSLTHLLLCQCKRLQLLQLACAVPLEHVNLHSCRELGAPALSALLQSSGSAVRTLDLTGAIGTEEASEELLWKWCPSLRQLDASGRARKY</sequence>
<accession>A0AB34JY88</accession>
<reference evidence="2 3" key="1">
    <citation type="journal article" date="2024" name="Science">
        <title>Giant polyketide synthase enzymes in the biosynthesis of giant marine polyether toxins.</title>
        <authorList>
            <person name="Fallon T.R."/>
            <person name="Shende V.V."/>
            <person name="Wierzbicki I.H."/>
            <person name="Pendleton A.L."/>
            <person name="Watervoot N.F."/>
            <person name="Auber R.P."/>
            <person name="Gonzalez D.J."/>
            <person name="Wisecaver J.H."/>
            <person name="Moore B.S."/>
        </authorList>
    </citation>
    <scope>NUCLEOTIDE SEQUENCE [LARGE SCALE GENOMIC DNA]</scope>
    <source>
        <strain evidence="2 3">12B1</strain>
    </source>
</reference>
<dbReference type="Gene3D" id="3.80.10.10">
    <property type="entry name" value="Ribonuclease Inhibitor"/>
    <property type="match status" value="2"/>
</dbReference>
<dbReference type="InterPro" id="IPR032675">
    <property type="entry name" value="LRR_dom_sf"/>
</dbReference>
<dbReference type="GO" id="GO:0031146">
    <property type="term" value="P:SCF-dependent proteasomal ubiquitin-dependent protein catabolic process"/>
    <property type="evidence" value="ECO:0007669"/>
    <property type="project" value="TreeGrafter"/>
</dbReference>
<gene>
    <name evidence="2" type="ORF">AB1Y20_020709</name>
</gene>
<evidence type="ECO:0000256" key="1">
    <source>
        <dbReference type="SAM" id="MobiDB-lite"/>
    </source>
</evidence>
<feature type="region of interest" description="Disordered" evidence="1">
    <location>
        <begin position="1"/>
        <end position="56"/>
    </location>
</feature>
<proteinExistence type="predicted"/>
<feature type="compositionally biased region" description="Pro residues" evidence="1">
    <location>
        <begin position="111"/>
        <end position="130"/>
    </location>
</feature>
<dbReference type="SUPFAM" id="SSF52047">
    <property type="entry name" value="RNI-like"/>
    <property type="match status" value="1"/>
</dbReference>
<dbReference type="GO" id="GO:0019005">
    <property type="term" value="C:SCF ubiquitin ligase complex"/>
    <property type="evidence" value="ECO:0007669"/>
    <property type="project" value="TreeGrafter"/>
</dbReference>
<feature type="region of interest" description="Disordered" evidence="1">
    <location>
        <begin position="330"/>
        <end position="366"/>
    </location>
</feature>
<evidence type="ECO:0008006" key="4">
    <source>
        <dbReference type="Google" id="ProtNLM"/>
    </source>
</evidence>
<dbReference type="EMBL" id="JBGBPQ010000004">
    <property type="protein sequence ID" value="KAL1525881.1"/>
    <property type="molecule type" value="Genomic_DNA"/>
</dbReference>
<feature type="compositionally biased region" description="Pro residues" evidence="1">
    <location>
        <begin position="23"/>
        <end position="49"/>
    </location>
</feature>